<dbReference type="InterPro" id="IPR018110">
    <property type="entry name" value="Mandel_Rmase/mucon_lact_enz_CS"/>
</dbReference>
<keyword evidence="4 7" id="KW-0413">Isomerase</keyword>
<evidence type="ECO:0000256" key="6">
    <source>
        <dbReference type="PIRSR" id="PIRSR634603-3"/>
    </source>
</evidence>
<proteinExistence type="inferred from homology"/>
<dbReference type="CDD" id="cd03319">
    <property type="entry name" value="L-Ala-DL-Glu_epimerase"/>
    <property type="match status" value="1"/>
</dbReference>
<dbReference type="InterPro" id="IPR034593">
    <property type="entry name" value="DgoD-like"/>
</dbReference>
<dbReference type="AlphaFoldDB" id="A0A6I4SZ97"/>
<dbReference type="Proteomes" id="UP000433652">
    <property type="component" value="Unassembled WGS sequence"/>
</dbReference>
<reference evidence="9 10" key="1">
    <citation type="submission" date="2019-12" db="EMBL/GenBank/DDBJ databases">
        <title>Genomic-based taxomic classification of the family Erythrobacteraceae.</title>
        <authorList>
            <person name="Xu L."/>
        </authorList>
    </citation>
    <scope>NUCLEOTIDE SEQUENCE [LARGE SCALE GENOMIC DNA]</scope>
    <source>
        <strain evidence="9 10">MCCC 1K01500</strain>
    </source>
</reference>
<dbReference type="Pfam" id="PF13378">
    <property type="entry name" value="MR_MLE_C"/>
    <property type="match status" value="1"/>
</dbReference>
<feature type="active site" description="Proton acceptor; specific for (S)-substrate epimerization" evidence="5">
    <location>
        <position position="250"/>
    </location>
</feature>
<accession>A0A6I4SZ97</accession>
<protein>
    <recommendedName>
        <fullName evidence="7">Dipeptide epimerase</fullName>
        <ecNumber evidence="7">5.1.1.-</ecNumber>
    </recommendedName>
</protein>
<dbReference type="PANTHER" id="PTHR48080:SF3">
    <property type="entry name" value="ENOLASE SUPERFAMILY MEMBER DDB_G0284701"/>
    <property type="match status" value="1"/>
</dbReference>
<dbReference type="Gene3D" id="3.30.390.10">
    <property type="entry name" value="Enolase-like, N-terminal domain"/>
    <property type="match status" value="1"/>
</dbReference>
<dbReference type="SUPFAM" id="SSF54826">
    <property type="entry name" value="Enolase N-terminal domain-like"/>
    <property type="match status" value="1"/>
</dbReference>
<feature type="domain" description="Mandelate racemase/muconate lactonizing enzyme C-terminal" evidence="8">
    <location>
        <begin position="133"/>
        <end position="226"/>
    </location>
</feature>
<sequence>MAIPLQLTLRVEHFAFKLPFRITGHVFDKSSVVVAELSDGQHVGRGEGAGAYYLGDDVANMLAQGEAARGAIESGISREELQSVMPPGGARNAIDCALWDLEAKQTGIPAWKTAGLEEPIPLLSALTIGADTPDRMARSARAIDPGTPLKLKLTGELDIDTARLEAVRVARPDAWIGVDANQGYDRATLPGLLPVLSAASIALLEQPLARGHEADLEGLKRPMPFAADESALTLADTGGLVGLFDVVNIKLDKCGGLTEGLAIARRARSLGLGVMVGNMIGTSLSMAPSFLVGQLCDVVDLDGPTFLAADRPCGVTYTAGWISCPTEIWGYPEKASHSG</sequence>
<feature type="binding site" evidence="6">
    <location>
        <position position="228"/>
    </location>
    <ligand>
        <name>Mg(2+)</name>
        <dbReference type="ChEBI" id="CHEBI:18420"/>
    </ligand>
</feature>
<dbReference type="GO" id="GO:0000287">
    <property type="term" value="F:magnesium ion binding"/>
    <property type="evidence" value="ECO:0007669"/>
    <property type="project" value="UniProtKB-ARBA"/>
</dbReference>
<evidence type="ECO:0000256" key="2">
    <source>
        <dbReference type="ARBA" id="ARBA00022723"/>
    </source>
</evidence>
<feature type="binding site" evidence="6">
    <location>
        <position position="179"/>
    </location>
    <ligand>
        <name>Mg(2+)</name>
        <dbReference type="ChEBI" id="CHEBI:18420"/>
    </ligand>
</feature>
<organism evidence="9 10">
    <name type="scientific">Croceibacterium salegens</name>
    <dbReference type="NCBI Taxonomy" id="1737568"/>
    <lineage>
        <taxon>Bacteria</taxon>
        <taxon>Pseudomonadati</taxon>
        <taxon>Pseudomonadota</taxon>
        <taxon>Alphaproteobacteria</taxon>
        <taxon>Sphingomonadales</taxon>
        <taxon>Erythrobacteraceae</taxon>
        <taxon>Croceibacterium</taxon>
    </lineage>
</organism>
<evidence type="ECO:0000256" key="5">
    <source>
        <dbReference type="PIRSR" id="PIRSR634603-1"/>
    </source>
</evidence>
<dbReference type="EMBL" id="WTYM01000049">
    <property type="protein sequence ID" value="MXO60357.1"/>
    <property type="molecule type" value="Genomic_DNA"/>
</dbReference>
<comment type="caution">
    <text evidence="9">The sequence shown here is derived from an EMBL/GenBank/DDBJ whole genome shotgun (WGS) entry which is preliminary data.</text>
</comment>
<keyword evidence="2 6" id="KW-0479">Metal-binding</keyword>
<evidence type="ECO:0000259" key="8">
    <source>
        <dbReference type="SMART" id="SM00922"/>
    </source>
</evidence>
<evidence type="ECO:0000313" key="9">
    <source>
        <dbReference type="EMBL" id="MXO60357.1"/>
    </source>
</evidence>
<dbReference type="InterPro" id="IPR036849">
    <property type="entry name" value="Enolase-like_C_sf"/>
</dbReference>
<dbReference type="InterPro" id="IPR034603">
    <property type="entry name" value="Dipeptide_epimerase"/>
</dbReference>
<dbReference type="InterPro" id="IPR013341">
    <property type="entry name" value="Mandelate_racemase_N_dom"/>
</dbReference>
<evidence type="ECO:0000313" key="10">
    <source>
        <dbReference type="Proteomes" id="UP000433652"/>
    </source>
</evidence>
<gene>
    <name evidence="9" type="ORF">GRI89_12490</name>
</gene>
<keyword evidence="3 6" id="KW-0460">Magnesium</keyword>
<dbReference type="Gene3D" id="3.20.20.120">
    <property type="entry name" value="Enolase-like C-terminal domain"/>
    <property type="match status" value="1"/>
</dbReference>
<dbReference type="InterPro" id="IPR029065">
    <property type="entry name" value="Enolase_C-like"/>
</dbReference>
<evidence type="ECO:0000256" key="1">
    <source>
        <dbReference type="ARBA" id="ARBA00008031"/>
    </source>
</evidence>
<dbReference type="Pfam" id="PF02746">
    <property type="entry name" value="MR_MLE_N"/>
    <property type="match status" value="1"/>
</dbReference>
<dbReference type="GO" id="GO:0016855">
    <property type="term" value="F:racemase and epimerase activity, acting on amino acids and derivatives"/>
    <property type="evidence" value="ECO:0007669"/>
    <property type="project" value="UniProtKB-UniRule"/>
</dbReference>
<evidence type="ECO:0000256" key="3">
    <source>
        <dbReference type="ARBA" id="ARBA00022842"/>
    </source>
</evidence>
<comment type="similarity">
    <text evidence="1 7">Belongs to the mandelate racemase/muconate lactonizing enzyme family.</text>
</comment>
<evidence type="ECO:0000256" key="7">
    <source>
        <dbReference type="RuleBase" id="RU366006"/>
    </source>
</evidence>
<dbReference type="PANTHER" id="PTHR48080">
    <property type="entry name" value="D-GALACTONATE DEHYDRATASE-RELATED"/>
    <property type="match status" value="1"/>
</dbReference>
<dbReference type="SUPFAM" id="SSF51604">
    <property type="entry name" value="Enolase C-terminal domain-like"/>
    <property type="match status" value="1"/>
</dbReference>
<dbReference type="SMART" id="SM00922">
    <property type="entry name" value="MR_MLE"/>
    <property type="match status" value="1"/>
</dbReference>
<evidence type="ECO:0000256" key="4">
    <source>
        <dbReference type="ARBA" id="ARBA00023235"/>
    </source>
</evidence>
<dbReference type="GO" id="GO:0009063">
    <property type="term" value="P:amino acid catabolic process"/>
    <property type="evidence" value="ECO:0007669"/>
    <property type="project" value="InterPro"/>
</dbReference>
<dbReference type="EC" id="5.1.1.-" evidence="7"/>
<dbReference type="PROSITE" id="PS00909">
    <property type="entry name" value="MR_MLE_2"/>
    <property type="match status" value="1"/>
</dbReference>
<feature type="binding site" evidence="6">
    <location>
        <position position="205"/>
    </location>
    <ligand>
        <name>Mg(2+)</name>
        <dbReference type="ChEBI" id="CHEBI:18420"/>
    </ligand>
</feature>
<comment type="cofactor">
    <cofactor evidence="6 7">
        <name>Mg(2+)</name>
        <dbReference type="ChEBI" id="CHEBI:18420"/>
    </cofactor>
    <text evidence="6 7">Binds 1 Mg(2+) ion per subunit.</text>
</comment>
<dbReference type="RefSeq" id="WP_159796069.1">
    <property type="nucleotide sequence ID" value="NZ_WTYM01000049.1"/>
</dbReference>
<feature type="active site" description="Proton acceptor; specific for (R)-substrate epimerization" evidence="5">
    <location>
        <position position="152"/>
    </location>
</feature>
<dbReference type="OrthoDB" id="9782675at2"/>
<keyword evidence="10" id="KW-1185">Reference proteome</keyword>
<dbReference type="InterPro" id="IPR013342">
    <property type="entry name" value="Mandelate_racemase_C"/>
</dbReference>
<name>A0A6I4SZ97_9SPHN</name>
<dbReference type="InterPro" id="IPR029017">
    <property type="entry name" value="Enolase-like_N"/>
</dbReference>